<keyword evidence="3" id="KW-1185">Reference proteome</keyword>
<feature type="compositionally biased region" description="Low complexity" evidence="1">
    <location>
        <begin position="32"/>
        <end position="51"/>
    </location>
</feature>
<gene>
    <name evidence="2" type="ORF">DFR50_115120</name>
</gene>
<name>A0A366FBG8_9HYPH</name>
<feature type="compositionally biased region" description="Basic and acidic residues" evidence="1">
    <location>
        <begin position="1"/>
        <end position="12"/>
    </location>
</feature>
<dbReference type="EMBL" id="QNRK01000015">
    <property type="protein sequence ID" value="RBP12013.1"/>
    <property type="molecule type" value="Genomic_DNA"/>
</dbReference>
<comment type="caution">
    <text evidence="2">The sequence shown here is derived from an EMBL/GenBank/DDBJ whole genome shotgun (WGS) entry which is preliminary data.</text>
</comment>
<dbReference type="RefSeq" id="WP_113890063.1">
    <property type="nucleotide sequence ID" value="NZ_QNRK01000015.1"/>
</dbReference>
<evidence type="ECO:0000313" key="2">
    <source>
        <dbReference type="EMBL" id="RBP12013.1"/>
    </source>
</evidence>
<protein>
    <submittedName>
        <fullName evidence="2">Uncharacterized protein</fullName>
    </submittedName>
</protein>
<proteinExistence type="predicted"/>
<feature type="region of interest" description="Disordered" evidence="1">
    <location>
        <begin position="1"/>
        <end position="51"/>
    </location>
</feature>
<sequence length="117" mass="12703">METTAKPHEKQGEPGGRGESADGAQLPDRLKAPPTDARPAPDAVAHSGDRVPVADADRARAFENIKSAARFFGVAMQETDWRQLGRRPHVGRTAEDRKASARKAVTRKRGEPEPPET</sequence>
<reference evidence="2 3" key="1">
    <citation type="submission" date="2018-06" db="EMBL/GenBank/DDBJ databases">
        <title>Genomic Encyclopedia of Type Strains, Phase IV (KMG-IV): sequencing the most valuable type-strain genomes for metagenomic binning, comparative biology and taxonomic classification.</title>
        <authorList>
            <person name="Goeker M."/>
        </authorList>
    </citation>
    <scope>NUCLEOTIDE SEQUENCE [LARGE SCALE GENOMIC DNA]</scope>
    <source>
        <strain evidence="2 3">DSM 24875</strain>
    </source>
</reference>
<organism evidence="2 3">
    <name type="scientific">Roseiarcus fermentans</name>
    <dbReference type="NCBI Taxonomy" id="1473586"/>
    <lineage>
        <taxon>Bacteria</taxon>
        <taxon>Pseudomonadati</taxon>
        <taxon>Pseudomonadota</taxon>
        <taxon>Alphaproteobacteria</taxon>
        <taxon>Hyphomicrobiales</taxon>
        <taxon>Roseiarcaceae</taxon>
        <taxon>Roseiarcus</taxon>
    </lineage>
</organism>
<evidence type="ECO:0000313" key="3">
    <source>
        <dbReference type="Proteomes" id="UP000253529"/>
    </source>
</evidence>
<feature type="region of interest" description="Disordered" evidence="1">
    <location>
        <begin position="83"/>
        <end position="117"/>
    </location>
</feature>
<dbReference type="AlphaFoldDB" id="A0A366FBG8"/>
<accession>A0A366FBG8</accession>
<evidence type="ECO:0000256" key="1">
    <source>
        <dbReference type="SAM" id="MobiDB-lite"/>
    </source>
</evidence>
<dbReference type="OrthoDB" id="4870048at2"/>
<feature type="compositionally biased region" description="Basic and acidic residues" evidence="1">
    <location>
        <begin position="108"/>
        <end position="117"/>
    </location>
</feature>
<dbReference type="Proteomes" id="UP000253529">
    <property type="component" value="Unassembled WGS sequence"/>
</dbReference>